<dbReference type="AlphaFoldDB" id="A0A1G7HEV9"/>
<dbReference type="InterPro" id="IPR029010">
    <property type="entry name" value="ThuA-like"/>
</dbReference>
<protein>
    <recommendedName>
        <fullName evidence="1">ThuA-like domain-containing protein</fullName>
    </recommendedName>
</protein>
<dbReference type="PANTHER" id="PTHR40469">
    <property type="entry name" value="SECRETED GLYCOSYL HYDROLASE"/>
    <property type="match status" value="1"/>
</dbReference>
<dbReference type="PANTHER" id="PTHR40469:SF2">
    <property type="entry name" value="GALACTOSE-BINDING DOMAIN-LIKE SUPERFAMILY PROTEIN"/>
    <property type="match status" value="1"/>
</dbReference>
<feature type="domain" description="ThuA-like" evidence="1">
    <location>
        <begin position="64"/>
        <end position="274"/>
    </location>
</feature>
<organism evidence="2 3">
    <name type="scientific">Chitinophaga filiformis</name>
    <name type="common">Myxococcus filiformis</name>
    <name type="synonym">Flexibacter filiformis</name>
    <dbReference type="NCBI Taxonomy" id="104663"/>
    <lineage>
        <taxon>Bacteria</taxon>
        <taxon>Pseudomonadati</taxon>
        <taxon>Bacteroidota</taxon>
        <taxon>Chitinophagia</taxon>
        <taxon>Chitinophagales</taxon>
        <taxon>Chitinophagaceae</taxon>
        <taxon>Chitinophaga</taxon>
    </lineage>
</organism>
<name>A0A1G7HEV9_CHIFI</name>
<dbReference type="STRING" id="104663.SAMN04488121_101442"/>
<evidence type="ECO:0000259" key="1">
    <source>
        <dbReference type="Pfam" id="PF06283"/>
    </source>
</evidence>
<dbReference type="Gene3D" id="3.40.50.880">
    <property type="match status" value="1"/>
</dbReference>
<evidence type="ECO:0000313" key="3">
    <source>
        <dbReference type="Proteomes" id="UP000199045"/>
    </source>
</evidence>
<dbReference type="Proteomes" id="UP000199045">
    <property type="component" value="Unassembled WGS sequence"/>
</dbReference>
<dbReference type="EMBL" id="FNBN01000001">
    <property type="protein sequence ID" value="SDE99022.1"/>
    <property type="molecule type" value="Genomic_DNA"/>
</dbReference>
<dbReference type="SUPFAM" id="SSF52317">
    <property type="entry name" value="Class I glutamine amidotransferase-like"/>
    <property type="match status" value="1"/>
</dbReference>
<accession>A0A1G7HEV9</accession>
<dbReference type="Pfam" id="PF06283">
    <property type="entry name" value="ThuA"/>
    <property type="match status" value="1"/>
</dbReference>
<gene>
    <name evidence="2" type="ORF">SAMN04488121_101442</name>
</gene>
<sequence>MSKIHVRETTLSSQTEAHHNLACNKAGKQSMVPFRMGPCFIVALLLALVITTDSYAASFKKAPRLLVFSKTAGFRHDCIPAGKLAMIKLGEENGFAVDTTEDASVFNDKNLKRYAAVLFLNTTGDVLNDEQQAAMQKYIHNGGGYMGIHAATDTEYGWPWYNKLAGAWFTSHPKQQQATLLVVDRNNDATRHLQEKWSRWDEWYNFKDLNPDVHVLIKIDESSYEGGKNGDNHPMSWYHDFEGGRAFYTELGHTKESYADPLYLQHVLGGLRYAMNLKTKK</sequence>
<proteinExistence type="predicted"/>
<reference evidence="3" key="1">
    <citation type="submission" date="2016-10" db="EMBL/GenBank/DDBJ databases">
        <authorList>
            <person name="Varghese N."/>
            <person name="Submissions S."/>
        </authorList>
    </citation>
    <scope>NUCLEOTIDE SEQUENCE [LARGE SCALE GENOMIC DNA]</scope>
    <source>
        <strain evidence="3">DSM 527</strain>
    </source>
</reference>
<dbReference type="RefSeq" id="WP_245705335.1">
    <property type="nucleotide sequence ID" value="NZ_FNBN01000001.1"/>
</dbReference>
<dbReference type="InterPro" id="IPR029062">
    <property type="entry name" value="Class_I_gatase-like"/>
</dbReference>
<evidence type="ECO:0000313" key="2">
    <source>
        <dbReference type="EMBL" id="SDE99022.1"/>
    </source>
</evidence>